<dbReference type="InterPro" id="IPR036322">
    <property type="entry name" value="WD40_repeat_dom_sf"/>
</dbReference>
<proteinExistence type="predicted"/>
<reference evidence="8" key="2">
    <citation type="submission" date="2022-01" db="EMBL/GenBank/DDBJ databases">
        <authorList>
            <person name="Hirooka S."/>
            <person name="Miyagishima S.Y."/>
        </authorList>
    </citation>
    <scope>NUCLEOTIDE SEQUENCE</scope>
    <source>
        <strain evidence="8">NBRC 102759</strain>
    </source>
</reference>
<dbReference type="PROSITE" id="PS50082">
    <property type="entry name" value="WD_REPEATS_2"/>
    <property type="match status" value="4"/>
</dbReference>
<feature type="repeat" description="WD" evidence="6">
    <location>
        <begin position="312"/>
        <end position="347"/>
    </location>
</feature>
<comment type="subcellular location">
    <subcellularLocation>
        <location evidence="1">Nucleus</location>
    </subcellularLocation>
</comment>
<keyword evidence="4" id="KW-0156">Chromatin regulator</keyword>
<feature type="repeat" description="WD" evidence="6">
    <location>
        <begin position="268"/>
        <end position="304"/>
    </location>
</feature>
<dbReference type="PRINTS" id="PR00320">
    <property type="entry name" value="GPROTEINBRPT"/>
</dbReference>
<dbReference type="SMART" id="SM00320">
    <property type="entry name" value="WD40"/>
    <property type="match status" value="6"/>
</dbReference>
<keyword evidence="3" id="KW-0677">Repeat</keyword>
<keyword evidence="2 6" id="KW-0853">WD repeat</keyword>
<evidence type="ECO:0000256" key="2">
    <source>
        <dbReference type="ARBA" id="ARBA00022574"/>
    </source>
</evidence>
<feature type="repeat" description="WD" evidence="6">
    <location>
        <begin position="222"/>
        <end position="264"/>
    </location>
</feature>
<sequence length="426" mass="48381">MPEAQIDTEQSILEEYAIWRKNTPFLYDLVVTKPLEWPSLTCQWLPEKRELPNSDYYLEKMILGTQTDGNAQNYLMLAQVRLPNERAEVDGSAYNTKENGNYGGFGMGQQGKIDIVQRLKHDGDVNRARYMPQNPQIIATKTVSGEVHIFDISKHPLKPPASNVASPQLRLRGPQKEGFGLCWNPNQEGRIISAGEDRRIFLWDILGGSGDKEEYVNPLSVYGGHTDVVDDVSFHPHFHYLFGSVGDDKKIMLWDTRSSDLEHPTQQVEAHKNFINCLAFNPFSEHVLITGSADTTLCLWDLRSLNQSLHVFESHPGEILQAVWSPFHETLFASCGKDRQVRIWDLSRIGEEQDPEDAEDGPPELLFVHGGHTSNVQELSWNPNEPFVIASVADDNILQLWSMAQHIYEDTDDENMIAEPKEEDLE</sequence>
<evidence type="ECO:0000313" key="9">
    <source>
        <dbReference type="Proteomes" id="UP001061958"/>
    </source>
</evidence>
<dbReference type="InterPro" id="IPR022052">
    <property type="entry name" value="Histone-bd_RBBP4-like_N"/>
</dbReference>
<feature type="domain" description="Histone-binding protein RBBP4-like N-terminal" evidence="7">
    <location>
        <begin position="14"/>
        <end position="84"/>
    </location>
</feature>
<dbReference type="InterPro" id="IPR050459">
    <property type="entry name" value="WD_repeat_RBAP46/RBAP48/MSI1"/>
</dbReference>
<dbReference type="InterPro" id="IPR015943">
    <property type="entry name" value="WD40/YVTN_repeat-like_dom_sf"/>
</dbReference>
<dbReference type="OrthoDB" id="427795at2759"/>
<feature type="repeat" description="WD" evidence="6">
    <location>
        <begin position="369"/>
        <end position="403"/>
    </location>
</feature>
<reference evidence="8" key="1">
    <citation type="journal article" date="2022" name="Proc. Natl. Acad. Sci. U.S.A.">
        <title>Life cycle and functional genomics of the unicellular red alga Galdieria for elucidating algal and plant evolution and industrial use.</title>
        <authorList>
            <person name="Hirooka S."/>
            <person name="Itabashi T."/>
            <person name="Ichinose T.M."/>
            <person name="Onuma R."/>
            <person name="Fujiwara T."/>
            <person name="Yamashita S."/>
            <person name="Jong L.W."/>
            <person name="Tomita R."/>
            <person name="Iwane A.H."/>
            <person name="Miyagishima S.Y."/>
        </authorList>
    </citation>
    <scope>NUCLEOTIDE SEQUENCE</scope>
    <source>
        <strain evidence="8">NBRC 102759</strain>
    </source>
</reference>
<name>A0A9C7UTT0_9RHOD</name>
<dbReference type="GO" id="GO:0005634">
    <property type="term" value="C:nucleus"/>
    <property type="evidence" value="ECO:0007669"/>
    <property type="project" value="UniProtKB-SubCell"/>
</dbReference>
<dbReference type="InterPro" id="IPR020472">
    <property type="entry name" value="WD40_PAC1"/>
</dbReference>
<organism evidence="8 9">
    <name type="scientific">Galdieria partita</name>
    <dbReference type="NCBI Taxonomy" id="83374"/>
    <lineage>
        <taxon>Eukaryota</taxon>
        <taxon>Rhodophyta</taxon>
        <taxon>Bangiophyceae</taxon>
        <taxon>Galdieriales</taxon>
        <taxon>Galdieriaceae</taxon>
        <taxon>Galdieria</taxon>
    </lineage>
</organism>
<evidence type="ECO:0000256" key="1">
    <source>
        <dbReference type="ARBA" id="ARBA00004123"/>
    </source>
</evidence>
<dbReference type="Gene3D" id="2.130.10.10">
    <property type="entry name" value="YVTN repeat-like/Quinoprotein amine dehydrogenase"/>
    <property type="match status" value="1"/>
</dbReference>
<dbReference type="EMBL" id="BQMJ01000062">
    <property type="protein sequence ID" value="GJQ14947.1"/>
    <property type="molecule type" value="Genomic_DNA"/>
</dbReference>
<evidence type="ECO:0000256" key="5">
    <source>
        <dbReference type="ARBA" id="ARBA00023242"/>
    </source>
</evidence>
<dbReference type="PANTHER" id="PTHR22850">
    <property type="entry name" value="WD40 REPEAT FAMILY"/>
    <property type="match status" value="1"/>
</dbReference>
<dbReference type="AlphaFoldDB" id="A0A9C7UTT0"/>
<keyword evidence="9" id="KW-1185">Reference proteome</keyword>
<dbReference type="GO" id="GO:0006325">
    <property type="term" value="P:chromatin organization"/>
    <property type="evidence" value="ECO:0007669"/>
    <property type="project" value="UniProtKB-KW"/>
</dbReference>
<gene>
    <name evidence="8" type="ORF">GpartN1_g6738.t1</name>
</gene>
<dbReference type="SUPFAM" id="SSF50978">
    <property type="entry name" value="WD40 repeat-like"/>
    <property type="match status" value="1"/>
</dbReference>
<evidence type="ECO:0000256" key="4">
    <source>
        <dbReference type="ARBA" id="ARBA00022853"/>
    </source>
</evidence>
<evidence type="ECO:0000259" key="7">
    <source>
        <dbReference type="Pfam" id="PF12265"/>
    </source>
</evidence>
<keyword evidence="5" id="KW-0539">Nucleus</keyword>
<dbReference type="PROSITE" id="PS50294">
    <property type="entry name" value="WD_REPEATS_REGION"/>
    <property type="match status" value="4"/>
</dbReference>
<dbReference type="PROSITE" id="PS00678">
    <property type="entry name" value="WD_REPEATS_1"/>
    <property type="match status" value="2"/>
</dbReference>
<evidence type="ECO:0000256" key="3">
    <source>
        <dbReference type="ARBA" id="ARBA00022737"/>
    </source>
</evidence>
<evidence type="ECO:0000256" key="6">
    <source>
        <dbReference type="PROSITE-ProRule" id="PRU00221"/>
    </source>
</evidence>
<dbReference type="Pfam" id="PF12265">
    <property type="entry name" value="CAF1C_H4-bd"/>
    <property type="match status" value="1"/>
</dbReference>
<comment type="caution">
    <text evidence="8">The sequence shown here is derived from an EMBL/GenBank/DDBJ whole genome shotgun (WGS) entry which is preliminary data.</text>
</comment>
<accession>A0A9C7UTT0</accession>
<protein>
    <recommendedName>
        <fullName evidence="7">Histone-binding protein RBBP4-like N-terminal domain-containing protein</fullName>
    </recommendedName>
</protein>
<evidence type="ECO:0000313" key="8">
    <source>
        <dbReference type="EMBL" id="GJQ14947.1"/>
    </source>
</evidence>
<dbReference type="InterPro" id="IPR001680">
    <property type="entry name" value="WD40_rpt"/>
</dbReference>
<dbReference type="Proteomes" id="UP001061958">
    <property type="component" value="Unassembled WGS sequence"/>
</dbReference>
<dbReference type="InterPro" id="IPR019775">
    <property type="entry name" value="WD40_repeat_CS"/>
</dbReference>
<dbReference type="Pfam" id="PF00400">
    <property type="entry name" value="WD40"/>
    <property type="match status" value="5"/>
</dbReference>